<dbReference type="SUPFAM" id="SSF54695">
    <property type="entry name" value="POZ domain"/>
    <property type="match status" value="1"/>
</dbReference>
<gene>
    <name evidence="7" type="primary">BnaA03g00810D</name>
    <name evidence="7" type="ORF">GSBRNA2T00049268001</name>
</gene>
<comment type="similarity">
    <text evidence="3">Belongs to the NPH3 family.</text>
</comment>
<feature type="coiled-coil region" evidence="4">
    <location>
        <begin position="541"/>
        <end position="568"/>
    </location>
</feature>
<dbReference type="OMA" id="RQQNCEK"/>
<accession>A0A078F9Y0</accession>
<dbReference type="EMBL" id="LK032010">
    <property type="protein sequence ID" value="CDY11245.1"/>
    <property type="molecule type" value="Genomic_DNA"/>
</dbReference>
<reference evidence="7 8" key="1">
    <citation type="journal article" date="2014" name="Science">
        <title>Plant genetics. Early allopolyploid evolution in the post-Neolithic Brassica napus oilseed genome.</title>
        <authorList>
            <person name="Chalhoub B."/>
            <person name="Denoeud F."/>
            <person name="Liu S."/>
            <person name="Parkin I.A."/>
            <person name="Tang H."/>
            <person name="Wang X."/>
            <person name="Chiquet J."/>
            <person name="Belcram H."/>
            <person name="Tong C."/>
            <person name="Samans B."/>
            <person name="Correa M."/>
            <person name="Da Silva C."/>
            <person name="Just J."/>
            <person name="Falentin C."/>
            <person name="Koh C.S."/>
            <person name="Le Clainche I."/>
            <person name="Bernard M."/>
            <person name="Bento P."/>
            <person name="Noel B."/>
            <person name="Labadie K."/>
            <person name="Alberti A."/>
            <person name="Charles M."/>
            <person name="Arnaud D."/>
            <person name="Guo H."/>
            <person name="Daviaud C."/>
            <person name="Alamery S."/>
            <person name="Jabbari K."/>
            <person name="Zhao M."/>
            <person name="Edger P.P."/>
            <person name="Chelaifa H."/>
            <person name="Tack D."/>
            <person name="Lassalle G."/>
            <person name="Mestiri I."/>
            <person name="Schnel N."/>
            <person name="Le Paslier M.C."/>
            <person name="Fan G."/>
            <person name="Renault V."/>
            <person name="Bayer P.E."/>
            <person name="Golicz A.A."/>
            <person name="Manoli S."/>
            <person name="Lee T.H."/>
            <person name="Thi V.H."/>
            <person name="Chalabi S."/>
            <person name="Hu Q."/>
            <person name="Fan C."/>
            <person name="Tollenaere R."/>
            <person name="Lu Y."/>
            <person name="Battail C."/>
            <person name="Shen J."/>
            <person name="Sidebottom C.H."/>
            <person name="Wang X."/>
            <person name="Canaguier A."/>
            <person name="Chauveau A."/>
            <person name="Berard A."/>
            <person name="Deniot G."/>
            <person name="Guan M."/>
            <person name="Liu Z."/>
            <person name="Sun F."/>
            <person name="Lim Y.P."/>
            <person name="Lyons E."/>
            <person name="Town C.D."/>
            <person name="Bancroft I."/>
            <person name="Wang X."/>
            <person name="Meng J."/>
            <person name="Ma J."/>
            <person name="Pires J.C."/>
            <person name="King G.J."/>
            <person name="Brunel D."/>
            <person name="Delourme R."/>
            <person name="Renard M."/>
            <person name="Aury J.M."/>
            <person name="Adams K.L."/>
            <person name="Batley J."/>
            <person name="Snowdon R.J."/>
            <person name="Tost J."/>
            <person name="Edwards D."/>
            <person name="Zhou Y."/>
            <person name="Hua W."/>
            <person name="Sharpe A.G."/>
            <person name="Paterson A.H."/>
            <person name="Guan C."/>
            <person name="Wincker P."/>
        </authorList>
    </citation>
    <scope>NUCLEOTIDE SEQUENCE [LARGE SCALE GENOMIC DNA]</scope>
    <source>
        <strain evidence="8">cv. Darmor-bzh</strain>
    </source>
</reference>
<protein>
    <submittedName>
        <fullName evidence="7">BnaA03g00810D protein</fullName>
    </submittedName>
</protein>
<proteinExistence type="inferred from homology"/>
<evidence type="ECO:0000256" key="1">
    <source>
        <dbReference type="ARBA" id="ARBA00004906"/>
    </source>
</evidence>
<evidence type="ECO:0000256" key="4">
    <source>
        <dbReference type="SAM" id="Coils"/>
    </source>
</evidence>
<dbReference type="Gramene" id="CDY11245">
    <property type="protein sequence ID" value="CDY11245"/>
    <property type="gene ID" value="GSBRNA2T00049268001"/>
</dbReference>
<dbReference type="InterPro" id="IPR027356">
    <property type="entry name" value="NPH3_dom"/>
</dbReference>
<dbReference type="UniPathway" id="UPA00143"/>
<comment type="pathway">
    <text evidence="1">Protein modification; protein ubiquitination.</text>
</comment>
<dbReference type="GO" id="GO:0016567">
    <property type="term" value="P:protein ubiquitination"/>
    <property type="evidence" value="ECO:0007669"/>
    <property type="project" value="UniProtKB-UniPathway"/>
</dbReference>
<dbReference type="Pfam" id="PF03000">
    <property type="entry name" value="NPH3"/>
    <property type="match status" value="1"/>
</dbReference>
<dbReference type="AlphaFoldDB" id="A0A078F9Y0"/>
<organism evidence="7 8">
    <name type="scientific">Brassica napus</name>
    <name type="common">Rape</name>
    <dbReference type="NCBI Taxonomy" id="3708"/>
    <lineage>
        <taxon>Eukaryota</taxon>
        <taxon>Viridiplantae</taxon>
        <taxon>Streptophyta</taxon>
        <taxon>Embryophyta</taxon>
        <taxon>Tracheophyta</taxon>
        <taxon>Spermatophyta</taxon>
        <taxon>Magnoliopsida</taxon>
        <taxon>eudicotyledons</taxon>
        <taxon>Gunneridae</taxon>
        <taxon>Pentapetalae</taxon>
        <taxon>rosids</taxon>
        <taxon>malvids</taxon>
        <taxon>Brassicales</taxon>
        <taxon>Brassicaceae</taxon>
        <taxon>Brassiceae</taxon>
        <taxon>Brassica</taxon>
    </lineage>
</organism>
<evidence type="ECO:0000256" key="2">
    <source>
        <dbReference type="ARBA" id="ARBA00022786"/>
    </source>
</evidence>
<evidence type="ECO:0000259" key="5">
    <source>
        <dbReference type="PROSITE" id="PS50097"/>
    </source>
</evidence>
<feature type="domain" description="NPH3" evidence="6">
    <location>
        <begin position="223"/>
        <end position="508"/>
    </location>
</feature>
<evidence type="ECO:0000256" key="3">
    <source>
        <dbReference type="PROSITE-ProRule" id="PRU00982"/>
    </source>
</evidence>
<name>A0A078F9Y0_BRANA</name>
<dbReference type="PROSITE" id="PS51649">
    <property type="entry name" value="NPH3"/>
    <property type="match status" value="1"/>
</dbReference>
<evidence type="ECO:0000313" key="8">
    <source>
        <dbReference type="Proteomes" id="UP000028999"/>
    </source>
</evidence>
<dbReference type="Proteomes" id="UP000028999">
    <property type="component" value="Unassembled WGS sequence"/>
</dbReference>
<keyword evidence="2" id="KW-0833">Ubl conjugation pathway</keyword>
<dbReference type="SMART" id="SM00225">
    <property type="entry name" value="BTB"/>
    <property type="match status" value="1"/>
</dbReference>
<sequence>MAFMRLGSKSEAFHREGQTWLCTTGLVSDVTIEVGDMKFHLHKFPLLSRSGFLEKLIEESSSDDGSSCVLSLDDIPGGGKTFELITKFCYGVKIELTAFNVVSLRCAAEYLEMTDNYGEGNLVGMTETFLNEVFGNWTDSIKALQTCEDVTDHAEDLHIISRCVDSLAIKACADPSLFNWPKNATSGQNTEDESHLWNGISPSGKMLQPTDNSRKLILLKCEDWWFDDASFLNLSLFKRLITAIESRGMKLENISMAVMYYTKKHVPLMNRQVTMDEQVIETPNTSEAEQKDALEEIIGLLPTKKGVNPTKFLLRLLQTAMVLHTSQSSRENLERLIGNQLEQAALVDLLIPNMGYSETLYDVECVLRMIEQFVSSTEQAGIVPSPCIIEEGHLVKDGAEMLTPPTLVATLVDGYLAEVAPDVNLKLAKFEAIAAAVPDYARPLDDGVYHAVDVFLKAHPWITDSEREHICRLMNCQKLSLEASAHAAQNERLPLRVIVQVLFFEQLRLRTSISSWFFVSENLDNPEHQNGGNGCVLKPRGENVRERVSELEKECISMKQELQKLVRSKRSWKNFTRKLNFKKKSECCKPKDQEKQAN</sequence>
<dbReference type="Pfam" id="PF00651">
    <property type="entry name" value="BTB"/>
    <property type="match status" value="1"/>
</dbReference>
<evidence type="ECO:0000313" key="7">
    <source>
        <dbReference type="EMBL" id="CDY11245.1"/>
    </source>
</evidence>
<evidence type="ECO:0000259" key="6">
    <source>
        <dbReference type="PROSITE" id="PS51649"/>
    </source>
</evidence>
<dbReference type="PROSITE" id="PS50097">
    <property type="entry name" value="BTB"/>
    <property type="match status" value="1"/>
</dbReference>
<dbReference type="InterPro" id="IPR000210">
    <property type="entry name" value="BTB/POZ_dom"/>
</dbReference>
<keyword evidence="8" id="KW-1185">Reference proteome</keyword>
<dbReference type="PaxDb" id="3708-A0A078F9Y0"/>
<dbReference type="PANTHER" id="PTHR32370">
    <property type="entry name" value="OS12G0117600 PROTEIN"/>
    <property type="match status" value="1"/>
</dbReference>
<dbReference type="Gene3D" id="3.30.710.10">
    <property type="entry name" value="Potassium Channel Kv1.1, Chain A"/>
    <property type="match status" value="1"/>
</dbReference>
<feature type="domain" description="BTB" evidence="5">
    <location>
        <begin position="28"/>
        <end position="98"/>
    </location>
</feature>
<dbReference type="InterPro" id="IPR043454">
    <property type="entry name" value="NPH3/RPT2-like"/>
</dbReference>
<dbReference type="InterPro" id="IPR011333">
    <property type="entry name" value="SKP1/BTB/POZ_sf"/>
</dbReference>
<keyword evidence="4" id="KW-0175">Coiled coil</keyword>